<evidence type="ECO:0000313" key="3">
    <source>
        <dbReference type="Proteomes" id="UP001235939"/>
    </source>
</evidence>
<feature type="compositionally biased region" description="Polar residues" evidence="1">
    <location>
        <begin position="236"/>
        <end position="248"/>
    </location>
</feature>
<accession>A0ABY6LR81</accession>
<evidence type="ECO:0000313" key="2">
    <source>
        <dbReference type="EMBL" id="UYV83379.1"/>
    </source>
</evidence>
<keyword evidence="3" id="KW-1185">Reference proteome</keyword>
<organism evidence="2 3">
    <name type="scientific">Cordylochernes scorpioides</name>
    <dbReference type="NCBI Taxonomy" id="51811"/>
    <lineage>
        <taxon>Eukaryota</taxon>
        <taxon>Metazoa</taxon>
        <taxon>Ecdysozoa</taxon>
        <taxon>Arthropoda</taxon>
        <taxon>Chelicerata</taxon>
        <taxon>Arachnida</taxon>
        <taxon>Pseudoscorpiones</taxon>
        <taxon>Cheliferoidea</taxon>
        <taxon>Chernetidae</taxon>
        <taxon>Cordylochernes</taxon>
    </lineage>
</organism>
<dbReference type="EMBL" id="CP092885">
    <property type="protein sequence ID" value="UYV83379.1"/>
    <property type="molecule type" value="Genomic_DNA"/>
</dbReference>
<name>A0ABY6LR81_9ARAC</name>
<protein>
    <submittedName>
        <fullName evidence="2">LSAMP</fullName>
    </submittedName>
</protein>
<sequence>MLPTSLNASRNSKEEDPHYKNICSTPLPEHYLSSDFPLRVKRCIAGLRILSVLFTDDRPRIFETDGWTCEICGTRMELELHHHILSCMGLKDEREVLLSEIGLERKNPKPEPKTPEIQETTRPHLYSTNSPCVHLIDHVAQGMAESMVVEGVLLWRGDRSWADLVLGEVCGRFISVVGDHFFRITVQKLARKGRLALGFYRRVKAKNSLQDDDVPMDDKTTKPLFTPQEKGRRATRGQSSKTPRNFNNEPLDEERLAACFRCEELEPGVSVEEEIVSLGKSMGLEVEERDVNELIEEHTQELMTEEIQEERPDNVVEDQIVALTRKQRHLATRMDSSGRRQSKDKFKDIPSTHRPIRAELVTQLCGKASRELAQDDLRDLRPSSINDHEFIQPYRVFFKGPGKNDHQIKR</sequence>
<gene>
    <name evidence="2" type="ORF">LAZ67_23000831</name>
</gene>
<feature type="region of interest" description="Disordered" evidence="1">
    <location>
        <begin position="1"/>
        <end position="20"/>
    </location>
</feature>
<feature type="region of interest" description="Disordered" evidence="1">
    <location>
        <begin position="210"/>
        <end position="249"/>
    </location>
</feature>
<proteinExistence type="predicted"/>
<reference evidence="2 3" key="1">
    <citation type="submission" date="2022-03" db="EMBL/GenBank/DDBJ databases">
        <title>A chromosomal length assembly of Cordylochernes scorpioides.</title>
        <authorList>
            <person name="Zeh D."/>
            <person name="Zeh J."/>
        </authorList>
    </citation>
    <scope>NUCLEOTIDE SEQUENCE [LARGE SCALE GENOMIC DNA]</scope>
    <source>
        <strain evidence="2">IN4F17</strain>
        <tissue evidence="2">Whole Body</tissue>
    </source>
</reference>
<evidence type="ECO:0000256" key="1">
    <source>
        <dbReference type="SAM" id="MobiDB-lite"/>
    </source>
</evidence>
<feature type="compositionally biased region" description="Polar residues" evidence="1">
    <location>
        <begin position="1"/>
        <end position="10"/>
    </location>
</feature>
<dbReference type="Proteomes" id="UP001235939">
    <property type="component" value="Chromosome 23"/>
</dbReference>